<dbReference type="EMBL" id="JAVDYB010000001">
    <property type="protein sequence ID" value="MDR7278521.1"/>
    <property type="molecule type" value="Genomic_DNA"/>
</dbReference>
<dbReference type="Gene3D" id="3.40.50.300">
    <property type="entry name" value="P-loop containing nucleotide triphosphate hydrolases"/>
    <property type="match status" value="1"/>
</dbReference>
<reference evidence="1" key="1">
    <citation type="submission" date="2023-07" db="EMBL/GenBank/DDBJ databases">
        <title>Sequencing the genomes of 1000 actinobacteria strains.</title>
        <authorList>
            <person name="Klenk H.-P."/>
        </authorList>
    </citation>
    <scope>NUCLEOTIDE SEQUENCE</scope>
    <source>
        <strain evidence="1">DSM 44707</strain>
    </source>
</reference>
<sequence>MTEVSGDDSRQPVVVLMCGVAGSGKTTYAQRLEADGYVRLSIDEEIWARFGRYGIDYDPIAYPEYGPIAEAHLRLRLLDLIAEGRDVVVDSSFWQRSSREECKELIEGSGARWRLIYLDAAPALLRRRLAQRGLRFDANAAFPIDEATLTRFLSGFEVPKGEGEEVIIVSG</sequence>
<dbReference type="InterPro" id="IPR027417">
    <property type="entry name" value="P-loop_NTPase"/>
</dbReference>
<keyword evidence="1" id="KW-0808">Transferase</keyword>
<accession>A0AAE3YTT0</accession>
<proteinExistence type="predicted"/>
<dbReference type="GO" id="GO:0016301">
    <property type="term" value="F:kinase activity"/>
    <property type="evidence" value="ECO:0007669"/>
    <property type="project" value="UniProtKB-KW"/>
</dbReference>
<protein>
    <submittedName>
        <fullName evidence="1">Kinase</fullName>
    </submittedName>
</protein>
<comment type="caution">
    <text evidence="1">The sequence shown here is derived from an EMBL/GenBank/DDBJ whole genome shotgun (WGS) entry which is preliminary data.</text>
</comment>
<dbReference type="AlphaFoldDB" id="A0AAE3YTT0"/>
<dbReference type="RefSeq" id="WP_310371487.1">
    <property type="nucleotide sequence ID" value="NZ_JAVDYB010000001.1"/>
</dbReference>
<organism evidence="1 2">
    <name type="scientific">Catenuloplanes atrovinosus</name>
    <dbReference type="NCBI Taxonomy" id="137266"/>
    <lineage>
        <taxon>Bacteria</taxon>
        <taxon>Bacillati</taxon>
        <taxon>Actinomycetota</taxon>
        <taxon>Actinomycetes</taxon>
        <taxon>Micromonosporales</taxon>
        <taxon>Micromonosporaceae</taxon>
        <taxon>Catenuloplanes</taxon>
    </lineage>
</organism>
<gene>
    <name evidence="1" type="ORF">J2S41_005299</name>
</gene>
<dbReference type="Pfam" id="PF13671">
    <property type="entry name" value="AAA_33"/>
    <property type="match status" value="1"/>
</dbReference>
<dbReference type="Proteomes" id="UP001183643">
    <property type="component" value="Unassembled WGS sequence"/>
</dbReference>
<dbReference type="SUPFAM" id="SSF52540">
    <property type="entry name" value="P-loop containing nucleoside triphosphate hydrolases"/>
    <property type="match status" value="1"/>
</dbReference>
<keyword evidence="1" id="KW-0418">Kinase</keyword>
<evidence type="ECO:0000313" key="1">
    <source>
        <dbReference type="EMBL" id="MDR7278521.1"/>
    </source>
</evidence>
<name>A0AAE3YTT0_9ACTN</name>
<evidence type="ECO:0000313" key="2">
    <source>
        <dbReference type="Proteomes" id="UP001183643"/>
    </source>
</evidence>
<keyword evidence="2" id="KW-1185">Reference proteome</keyword>